<evidence type="ECO:0000313" key="3">
    <source>
        <dbReference type="Proteomes" id="UP000034366"/>
    </source>
</evidence>
<dbReference type="AlphaFoldDB" id="A0A0G0I4J6"/>
<protein>
    <submittedName>
        <fullName evidence="2">Uncharacterized protein</fullName>
    </submittedName>
</protein>
<comment type="caution">
    <text evidence="2">The sequence shown here is derived from an EMBL/GenBank/DDBJ whole genome shotgun (WGS) entry which is preliminary data.</text>
</comment>
<evidence type="ECO:0000313" key="2">
    <source>
        <dbReference type="EMBL" id="KKQ50233.1"/>
    </source>
</evidence>
<dbReference type="Proteomes" id="UP000034366">
    <property type="component" value="Unassembled WGS sequence"/>
</dbReference>
<dbReference type="EMBL" id="LBTW01000008">
    <property type="protein sequence ID" value="KKQ50233.1"/>
    <property type="molecule type" value="Genomic_DNA"/>
</dbReference>
<accession>A0A0G0I4J6</accession>
<feature type="compositionally biased region" description="Basic and acidic residues" evidence="1">
    <location>
        <begin position="1"/>
        <end position="15"/>
    </location>
</feature>
<gene>
    <name evidence="2" type="ORF">US67_C0008G0014</name>
</gene>
<feature type="region of interest" description="Disordered" evidence="1">
    <location>
        <begin position="1"/>
        <end position="29"/>
    </location>
</feature>
<reference evidence="2 3" key="1">
    <citation type="journal article" date="2015" name="Nature">
        <title>rRNA introns, odd ribosomes, and small enigmatic genomes across a large radiation of phyla.</title>
        <authorList>
            <person name="Brown C.T."/>
            <person name="Hug L.A."/>
            <person name="Thomas B.C."/>
            <person name="Sharon I."/>
            <person name="Castelle C.J."/>
            <person name="Singh A."/>
            <person name="Wilkins M.J."/>
            <person name="Williams K.H."/>
            <person name="Banfield J.F."/>
        </authorList>
    </citation>
    <scope>NUCLEOTIDE SEQUENCE [LARGE SCALE GENOMIC DNA]</scope>
</reference>
<sequence length="106" mass="12237">MTSERLVEESQKKEQDELENGFGYSDKNFDPSRIRMSLGLDGGVAEVIPQFEKTRRANILFRTGNLSINDISQIGAWRVPNPEYREEGRVIFYDPPPGARNKHLRR</sequence>
<evidence type="ECO:0000256" key="1">
    <source>
        <dbReference type="SAM" id="MobiDB-lite"/>
    </source>
</evidence>
<organism evidence="2 3">
    <name type="scientific">Candidatus Woesebacteria bacterium GW2011_GWD1_38_10</name>
    <dbReference type="NCBI Taxonomy" id="1618592"/>
    <lineage>
        <taxon>Bacteria</taxon>
        <taxon>Candidatus Woeseibacteriota</taxon>
    </lineage>
</organism>
<name>A0A0G0I4J6_9BACT</name>
<proteinExistence type="predicted"/>